<sequence>MEINVNEKIENPLLNRTEIHFDCTYQGEATPKIMDVKNRLIATLDVDKNLLVVHNLKPSYGEGKAIGYAKIYDSEESLAKIEKDHVVKKNAAVVEEAEDEE</sequence>
<dbReference type="GO" id="GO:0003735">
    <property type="term" value="F:structural constituent of ribosome"/>
    <property type="evidence" value="ECO:0007669"/>
    <property type="project" value="InterPro"/>
</dbReference>
<keyword evidence="2 4" id="KW-0689">Ribosomal protein</keyword>
<dbReference type="HAMAP" id="MF_00545">
    <property type="entry name" value="Ribosomal_eS24"/>
    <property type="match status" value="1"/>
</dbReference>
<dbReference type="Proteomes" id="UP000007490">
    <property type="component" value="Chromosome"/>
</dbReference>
<dbReference type="PROSITE" id="PS00529">
    <property type="entry name" value="RIBOSOMAL_S24E"/>
    <property type="match status" value="1"/>
</dbReference>
<evidence type="ECO:0000256" key="5">
    <source>
        <dbReference type="RuleBase" id="RU004381"/>
    </source>
</evidence>
<proteinExistence type="inferred from homology"/>
<dbReference type="EMBL" id="CP002551">
    <property type="protein sequence ID" value="ADZ08850.1"/>
    <property type="molecule type" value="Genomic_DNA"/>
</dbReference>
<dbReference type="InterPro" id="IPR001976">
    <property type="entry name" value="Ribosomal_eS24"/>
</dbReference>
<protein>
    <recommendedName>
        <fullName evidence="4">Small ribosomal subunit protein eS24</fullName>
    </recommendedName>
</protein>
<dbReference type="OrthoDB" id="27533at2157"/>
<evidence type="ECO:0000256" key="2">
    <source>
        <dbReference type="ARBA" id="ARBA00022980"/>
    </source>
</evidence>
<dbReference type="InterPro" id="IPR018098">
    <property type="entry name" value="Ribosomal_eS24_CS"/>
</dbReference>
<dbReference type="HOGENOM" id="CLU_107248_3_1_2"/>
<dbReference type="GO" id="GO:0006412">
    <property type="term" value="P:translation"/>
    <property type="evidence" value="ECO:0007669"/>
    <property type="project" value="UniProtKB-UniRule"/>
</dbReference>
<dbReference type="GeneID" id="10277044"/>
<keyword evidence="3 4" id="KW-0687">Ribonucleoprotein</keyword>
<gene>
    <name evidence="4" type="primary">rps24e</name>
    <name evidence="6" type="ordered locus">Metbo_0599</name>
</gene>
<dbReference type="PANTHER" id="PTHR10496">
    <property type="entry name" value="40S RIBOSOMAL PROTEIN S24"/>
    <property type="match status" value="1"/>
</dbReference>
<evidence type="ECO:0000313" key="6">
    <source>
        <dbReference type="EMBL" id="ADZ08850.1"/>
    </source>
</evidence>
<evidence type="ECO:0000256" key="3">
    <source>
        <dbReference type="ARBA" id="ARBA00023274"/>
    </source>
</evidence>
<dbReference type="eggNOG" id="arCOG04182">
    <property type="taxonomic scope" value="Archaea"/>
</dbReference>
<dbReference type="InterPro" id="IPR012678">
    <property type="entry name" value="Ribosomal_uL23/eL15/eS24_sf"/>
</dbReference>
<dbReference type="STRING" id="877455.Metbo_0599"/>
<dbReference type="GO" id="GO:1990904">
    <property type="term" value="C:ribonucleoprotein complex"/>
    <property type="evidence" value="ECO:0007669"/>
    <property type="project" value="UniProtKB-KW"/>
</dbReference>
<organism evidence="6 7">
    <name type="scientific">Methanobacterium lacus (strain AL-21)</name>
    <dbReference type="NCBI Taxonomy" id="877455"/>
    <lineage>
        <taxon>Archaea</taxon>
        <taxon>Methanobacteriati</taxon>
        <taxon>Methanobacteriota</taxon>
        <taxon>Methanomada group</taxon>
        <taxon>Methanobacteria</taxon>
        <taxon>Methanobacteriales</taxon>
        <taxon>Methanobacteriaceae</taxon>
        <taxon>Methanobacterium</taxon>
    </lineage>
</organism>
<dbReference type="GO" id="GO:0005840">
    <property type="term" value="C:ribosome"/>
    <property type="evidence" value="ECO:0007669"/>
    <property type="project" value="UniProtKB-KW"/>
</dbReference>
<dbReference type="Gene3D" id="3.30.70.330">
    <property type="match status" value="1"/>
</dbReference>
<dbReference type="Pfam" id="PF01282">
    <property type="entry name" value="Ribosomal_S24e"/>
    <property type="match status" value="1"/>
</dbReference>
<evidence type="ECO:0000256" key="4">
    <source>
        <dbReference type="HAMAP-Rule" id="MF_00545"/>
    </source>
</evidence>
<dbReference type="KEGG" id="mel:Metbo_0599"/>
<reference evidence="6 7" key="2">
    <citation type="journal article" date="2014" name="Int. J. Syst. Evol. Microbiol.">
        <title>Methanobacterium paludis sp. nov. and a novel strain of Methanobacterium lacus isolated from northern peatlands.</title>
        <authorList>
            <person name="Cadillo-Quiroz H."/>
            <person name="Brauer S.L."/>
            <person name="Goodson N."/>
            <person name="Yavitt J.B."/>
            <person name="Zinder S.H."/>
        </authorList>
    </citation>
    <scope>NUCLEOTIDE SEQUENCE [LARGE SCALE GENOMIC DNA]</scope>
    <source>
        <strain evidence="6 7">AL-21</strain>
    </source>
</reference>
<evidence type="ECO:0000313" key="7">
    <source>
        <dbReference type="Proteomes" id="UP000007490"/>
    </source>
</evidence>
<dbReference type="SUPFAM" id="SSF54189">
    <property type="entry name" value="Ribosomal proteins S24e, L23 and L15e"/>
    <property type="match status" value="1"/>
</dbReference>
<comment type="similarity">
    <text evidence="1 4 5">Belongs to the eukaryotic ribosomal protein eS24 family.</text>
</comment>
<accession>F0TA27</accession>
<reference evidence="7" key="1">
    <citation type="submission" date="2011-02" db="EMBL/GenBank/DDBJ databases">
        <title>Complete sequence of Methanobacterium sp. AL-21.</title>
        <authorList>
            <consortium name="US DOE Joint Genome Institute"/>
            <person name="Lucas S."/>
            <person name="Copeland A."/>
            <person name="Lapidus A."/>
            <person name="Cheng J.-F."/>
            <person name="Goodwin L."/>
            <person name="Pitluck S."/>
            <person name="Chertkov O."/>
            <person name="Detter J.C."/>
            <person name="Han C."/>
            <person name="Tapia R."/>
            <person name="Land M."/>
            <person name="Hauser L."/>
            <person name="Kyrpides N."/>
            <person name="Ivanova N."/>
            <person name="Mikhailova N."/>
            <person name="Pagani I."/>
            <person name="Cadillo-Quiroz H."/>
            <person name="Imachi H."/>
            <person name="Zinder S."/>
            <person name="Liu W."/>
            <person name="Woyke T."/>
        </authorList>
    </citation>
    <scope>NUCLEOTIDE SEQUENCE [LARGE SCALE GENOMIC DNA]</scope>
    <source>
        <strain evidence="7">AL-21</strain>
    </source>
</reference>
<name>F0TA27_METLA</name>
<dbReference type="AlphaFoldDB" id="F0TA27"/>
<dbReference type="InterPro" id="IPR012677">
    <property type="entry name" value="Nucleotide-bd_a/b_plait_sf"/>
</dbReference>
<keyword evidence="7" id="KW-1185">Reference proteome</keyword>
<dbReference type="RefSeq" id="WP_013644201.1">
    <property type="nucleotide sequence ID" value="NC_015216.1"/>
</dbReference>
<evidence type="ECO:0000256" key="1">
    <source>
        <dbReference type="ARBA" id="ARBA00009680"/>
    </source>
</evidence>